<sequence length="202" mass="23277">MSSESIERINAFRALVKESRSVVLQYFRECDNLRIWPWPTSTEARISPSEMQEHRISHRMLGPCCLCPMVDTRKPSFVEAAIYMASDGEHAGQFVATCAKNECGYFAPLEKYYDKQGPIRCYARRDVTADDIPRRLPPALRPYRKTNELLAKLDARDRPGISELEFQRLFARCECGRYTTRRAFIDHDCLNEIVDLTGADSE</sequence>
<proteinExistence type="predicted"/>
<accession>A0A0C3BTP6</accession>
<name>A0A0C3BTP6_PILCF</name>
<keyword evidence="2" id="KW-1185">Reference proteome</keyword>
<dbReference type="EMBL" id="KN833003">
    <property type="protein sequence ID" value="KIM80677.1"/>
    <property type="molecule type" value="Genomic_DNA"/>
</dbReference>
<reference evidence="2" key="2">
    <citation type="submission" date="2015-01" db="EMBL/GenBank/DDBJ databases">
        <title>Evolutionary Origins and Diversification of the Mycorrhizal Mutualists.</title>
        <authorList>
            <consortium name="DOE Joint Genome Institute"/>
            <consortium name="Mycorrhizal Genomics Consortium"/>
            <person name="Kohler A."/>
            <person name="Kuo A."/>
            <person name="Nagy L.G."/>
            <person name="Floudas D."/>
            <person name="Copeland A."/>
            <person name="Barry K.W."/>
            <person name="Cichocki N."/>
            <person name="Veneault-Fourrey C."/>
            <person name="LaButti K."/>
            <person name="Lindquist E.A."/>
            <person name="Lipzen A."/>
            <person name="Lundell T."/>
            <person name="Morin E."/>
            <person name="Murat C."/>
            <person name="Riley R."/>
            <person name="Ohm R."/>
            <person name="Sun H."/>
            <person name="Tunlid A."/>
            <person name="Henrissat B."/>
            <person name="Grigoriev I.V."/>
            <person name="Hibbett D.S."/>
            <person name="Martin F."/>
        </authorList>
    </citation>
    <scope>NUCLEOTIDE SEQUENCE [LARGE SCALE GENOMIC DNA]</scope>
    <source>
        <strain evidence="2">F 1598</strain>
    </source>
</reference>
<organism evidence="1 2">
    <name type="scientific">Piloderma croceum (strain F 1598)</name>
    <dbReference type="NCBI Taxonomy" id="765440"/>
    <lineage>
        <taxon>Eukaryota</taxon>
        <taxon>Fungi</taxon>
        <taxon>Dikarya</taxon>
        <taxon>Basidiomycota</taxon>
        <taxon>Agaricomycotina</taxon>
        <taxon>Agaricomycetes</taxon>
        <taxon>Agaricomycetidae</taxon>
        <taxon>Atheliales</taxon>
        <taxon>Atheliaceae</taxon>
        <taxon>Piloderma</taxon>
    </lineage>
</organism>
<gene>
    <name evidence="1" type="ORF">PILCRDRAFT_89607</name>
</gene>
<dbReference type="AlphaFoldDB" id="A0A0C3BTP6"/>
<dbReference type="HOGENOM" id="CLU_084542_1_0_1"/>
<dbReference type="OrthoDB" id="2797354at2759"/>
<dbReference type="InParanoid" id="A0A0C3BTP6"/>
<evidence type="ECO:0000313" key="1">
    <source>
        <dbReference type="EMBL" id="KIM80677.1"/>
    </source>
</evidence>
<reference evidence="1 2" key="1">
    <citation type="submission" date="2014-04" db="EMBL/GenBank/DDBJ databases">
        <authorList>
            <consortium name="DOE Joint Genome Institute"/>
            <person name="Kuo A."/>
            <person name="Tarkka M."/>
            <person name="Buscot F."/>
            <person name="Kohler A."/>
            <person name="Nagy L.G."/>
            <person name="Floudas D."/>
            <person name="Copeland A."/>
            <person name="Barry K.W."/>
            <person name="Cichocki N."/>
            <person name="Veneault-Fourrey C."/>
            <person name="LaButti K."/>
            <person name="Lindquist E.A."/>
            <person name="Lipzen A."/>
            <person name="Lundell T."/>
            <person name="Morin E."/>
            <person name="Murat C."/>
            <person name="Sun H."/>
            <person name="Tunlid A."/>
            <person name="Henrissat B."/>
            <person name="Grigoriev I.V."/>
            <person name="Hibbett D.S."/>
            <person name="Martin F."/>
            <person name="Nordberg H.P."/>
            <person name="Cantor M.N."/>
            <person name="Hua S.X."/>
        </authorList>
    </citation>
    <scope>NUCLEOTIDE SEQUENCE [LARGE SCALE GENOMIC DNA]</scope>
    <source>
        <strain evidence="1 2">F 1598</strain>
    </source>
</reference>
<evidence type="ECO:0000313" key="2">
    <source>
        <dbReference type="Proteomes" id="UP000054166"/>
    </source>
</evidence>
<protein>
    <submittedName>
        <fullName evidence="1">Uncharacterized protein</fullName>
    </submittedName>
</protein>
<dbReference type="Proteomes" id="UP000054166">
    <property type="component" value="Unassembled WGS sequence"/>
</dbReference>